<dbReference type="InterPro" id="IPR001888">
    <property type="entry name" value="Transposase_1"/>
</dbReference>
<dbReference type="OrthoDB" id="7477923at2759"/>
<proteinExistence type="predicted"/>
<dbReference type="EMBL" id="BGZK01001336">
    <property type="protein sequence ID" value="GBP77567.1"/>
    <property type="molecule type" value="Genomic_DNA"/>
</dbReference>
<evidence type="ECO:0000313" key="2">
    <source>
        <dbReference type="Proteomes" id="UP000299102"/>
    </source>
</evidence>
<organism evidence="1 2">
    <name type="scientific">Eumeta variegata</name>
    <name type="common">Bagworm moth</name>
    <name type="synonym">Eumeta japonica</name>
    <dbReference type="NCBI Taxonomy" id="151549"/>
    <lineage>
        <taxon>Eukaryota</taxon>
        <taxon>Metazoa</taxon>
        <taxon>Ecdysozoa</taxon>
        <taxon>Arthropoda</taxon>
        <taxon>Hexapoda</taxon>
        <taxon>Insecta</taxon>
        <taxon>Pterygota</taxon>
        <taxon>Neoptera</taxon>
        <taxon>Endopterygota</taxon>
        <taxon>Lepidoptera</taxon>
        <taxon>Glossata</taxon>
        <taxon>Ditrysia</taxon>
        <taxon>Tineoidea</taxon>
        <taxon>Psychidae</taxon>
        <taxon>Oiketicinae</taxon>
        <taxon>Eumeta</taxon>
    </lineage>
</organism>
<dbReference type="Pfam" id="PF01359">
    <property type="entry name" value="Transposase_1"/>
    <property type="match status" value="1"/>
</dbReference>
<dbReference type="Proteomes" id="UP000299102">
    <property type="component" value="Unassembled WGS sequence"/>
</dbReference>
<protein>
    <submittedName>
        <fullName evidence="1">Uncharacterized protein</fullName>
    </submittedName>
</protein>
<comment type="caution">
    <text evidence="1">The sequence shown here is derived from an EMBL/GenBank/DDBJ whole genome shotgun (WGS) entry which is preliminary data.</text>
</comment>
<keyword evidence="2" id="KW-1185">Reference proteome</keyword>
<accession>A0A4C1YT09</accession>
<evidence type="ECO:0000313" key="1">
    <source>
        <dbReference type="EMBL" id="GBP77567.1"/>
    </source>
</evidence>
<sequence>MTTKKNETGCLFFVQLDSVNEEDLARLYSTTELLNMPGTTVEAWWERRRPPSATTVSYSGTPRITKGIIHYAFLPLGKSISLDLYCHQLMRLKLEVEQKRPELIKRKDALSYCKTSSRRPVFSRLLGTVPQTSGKLLV</sequence>
<gene>
    <name evidence="1" type="ORF">EVAR_57245_1</name>
</gene>
<reference evidence="1 2" key="1">
    <citation type="journal article" date="2019" name="Commun. Biol.">
        <title>The bagworm genome reveals a unique fibroin gene that provides high tensile strength.</title>
        <authorList>
            <person name="Kono N."/>
            <person name="Nakamura H."/>
            <person name="Ohtoshi R."/>
            <person name="Tomita M."/>
            <person name="Numata K."/>
            <person name="Arakawa K."/>
        </authorList>
    </citation>
    <scope>NUCLEOTIDE SEQUENCE [LARGE SCALE GENOMIC DNA]</scope>
</reference>
<dbReference type="AlphaFoldDB" id="A0A4C1YT09"/>
<name>A0A4C1YT09_EUMVA</name>